<evidence type="ECO:0000259" key="18">
    <source>
        <dbReference type="Pfam" id="PF12409"/>
    </source>
</evidence>
<dbReference type="InterPro" id="IPR044492">
    <property type="entry name" value="P_typ_ATPase_HD_dom"/>
</dbReference>
<dbReference type="PRINTS" id="PR00119">
    <property type="entry name" value="CATATPASE"/>
</dbReference>
<feature type="domain" description="Cation-transporting P-type ATPase N-terminal" evidence="17">
    <location>
        <begin position="357"/>
        <end position="411"/>
    </location>
</feature>
<sequence length="1406" mass="155487">MQEEEGRQPLFVAATRAASTGVPPRVSSSSSQPLFVAATRAASTGVPPRVSSSSSSTGRRRSSVSANSIARAPATVSSASGSRAPFRFLPRFLSARQSDAAARGAAEATPLLDLDASSSASSSSSSSCTTSYSYGTQQQLLHDDSNSVLANHPQQKCRRMAPSSSSPAHLHPAQSSGAASAAAGAPPPPIRARHSAPDLSDMDEHGPAGFGGHHALIQLQDETLNVYGYRRSRVRTAAVLVLSVLTGGVFRLLLHWYPEWFVRLTASKCALSRCDHVLVRDDHRNVVFRPVHRLEAKQCGQKELALPGGAGHTLWVAHLRFFTYRKLKYLWHPHNRCFSTISQLESDLPLSYFHSASTNAQFGLSHGEAAQRMHTYGPNLIEVKLKPLAVLLFREAITPFYIFQVFSVTVWYMDNYAYFASIIVLMSVMSISLDVYQMRKQERKLRSMVHTHETVHVLRDGGQVLELSSSELVPGDILLIPPRGCVLQCDAVLLNGTVIVNEAMLTGESMPITKVALPESDDDHQTEFSFKEHSKHVLYCGTQVLQTRYYAGKHVQAFVLRTAYSTLKGQLVRSIMYPKPVDFRFTKDLFKFVGFLASIAAFGFLYTVVVMYTRGATLWKMVIRSLDIITIVVPPALPAAMSIGIFAAQMRLRAKQIFCISPSTINTCGAINTVCFDKTGTLTEDGLDFNCLRAVHNCEFGNELHDFCTDELPQNGELLKAVATCHSLTRIDKELNGDPLDLVLFRKTGWIMDEPTESAVVDETSMYDMLQPTVVRSPPLHSAVESDVELAIIRQFTFSSSLQRMAVVVHNPNEDSHIHHLYCKGAPEKIASLCVPETVPNDFQTYVDNYAQHGYRLIAVASRALNMNYVKVQKVKREQAECELTMLGLIVMENRLKKQTTGVINQLNRAKIRTVMITGDNLLTAMSVARECGIIRPNKRSFLLEATKAHDGQTHLTLKQSVSSSEEVLEFDENVSFYDAEQGTGGGVSGSGVGKLFNNNNGDGRIAESTYHVAVSGPTLSIICEQYPEMLERLVCVCDVYARMSPDQKQMLINQLQDVGYTVAMCGDGANDCAALKAAHAGISLSEAEASIAAPFTSKVADIRCVPTIIREGRAALVTSFGVFKYMAGYSLTQFVTILQLYWLNTNLTDFQFLYIDLALVTLVSLFFGYTPACERLSRTAPPTRLLSLASMLSVVGQLSIIAFFQVFAFIYTSWQPWFVPYAVPIGPETEDRRSMQGTAVFCVSMFQYIMLAIIYSKGFPYRRPLYSNKPLCISLLLVAILSVVICVQPPEFFIERLEFDPIPYIEYRLLLLILALLSGVLCYLYENFVIDLLILNVHEKRKKHKQLLAGSSTSAPFERLLMSVGNEPAWLRLHTSTTSPNLGSLVQHQQQQNHSARSAITTETE</sequence>
<feature type="domain" description="P-type ATPase A" evidence="16">
    <location>
        <begin position="451"/>
        <end position="575"/>
    </location>
</feature>
<dbReference type="PANTHER" id="PTHR45630:SF8">
    <property type="entry name" value="CATION-TRANSPORTING ATPASE"/>
    <property type="match status" value="1"/>
</dbReference>
<dbReference type="GO" id="GO:0046872">
    <property type="term" value="F:metal ion binding"/>
    <property type="evidence" value="ECO:0007669"/>
    <property type="project" value="UniProtKB-UniRule"/>
</dbReference>
<organism evidence="19 20">
    <name type="scientific">Heterodera trifolii</name>
    <dbReference type="NCBI Taxonomy" id="157864"/>
    <lineage>
        <taxon>Eukaryota</taxon>
        <taxon>Metazoa</taxon>
        <taxon>Ecdysozoa</taxon>
        <taxon>Nematoda</taxon>
        <taxon>Chromadorea</taxon>
        <taxon>Rhabditida</taxon>
        <taxon>Tylenchina</taxon>
        <taxon>Tylenchomorpha</taxon>
        <taxon>Tylenchoidea</taxon>
        <taxon>Heteroderidae</taxon>
        <taxon>Heteroderinae</taxon>
        <taxon>Heterodera</taxon>
    </lineage>
</organism>
<proteinExistence type="inferred from homology"/>
<dbReference type="InterPro" id="IPR023214">
    <property type="entry name" value="HAD_sf"/>
</dbReference>
<evidence type="ECO:0000256" key="13">
    <source>
        <dbReference type="ARBA" id="ARBA00049360"/>
    </source>
</evidence>
<dbReference type="NCBIfam" id="TIGR01657">
    <property type="entry name" value="P-ATPase-V"/>
    <property type="match status" value="1"/>
</dbReference>
<dbReference type="CDD" id="cd07542">
    <property type="entry name" value="P-type_ATPase_cation"/>
    <property type="match status" value="1"/>
</dbReference>
<dbReference type="FunFam" id="1.20.1110.10:FF:000023">
    <property type="entry name" value="Cation-transporting ATPase"/>
    <property type="match status" value="1"/>
</dbReference>
<feature type="region of interest" description="Disordered" evidence="15">
    <location>
        <begin position="1"/>
        <end position="82"/>
    </location>
</feature>
<feature type="region of interest" description="Disordered" evidence="15">
    <location>
        <begin position="1383"/>
        <end position="1406"/>
    </location>
</feature>
<feature type="transmembrane region" description="Helical" evidence="14">
    <location>
        <begin position="1272"/>
        <end position="1291"/>
    </location>
</feature>
<dbReference type="InterPro" id="IPR004014">
    <property type="entry name" value="ATPase_P-typ_cation-transptr_N"/>
</dbReference>
<feature type="region of interest" description="Disordered" evidence="15">
    <location>
        <begin position="151"/>
        <end position="207"/>
    </location>
</feature>
<keyword evidence="10 14" id="KW-1278">Translocase</keyword>
<keyword evidence="9 14" id="KW-0460">Magnesium</keyword>
<evidence type="ECO:0000313" key="19">
    <source>
        <dbReference type="EMBL" id="KAL3082241.1"/>
    </source>
</evidence>
<feature type="compositionally biased region" description="Low complexity" evidence="15">
    <location>
        <begin position="161"/>
        <end position="184"/>
    </location>
</feature>
<keyword evidence="6 14" id="KW-0547">Nucleotide-binding</keyword>
<feature type="transmembrane region" description="Helical" evidence="14">
    <location>
        <begin position="237"/>
        <end position="257"/>
    </location>
</feature>
<feature type="transmembrane region" description="Helical" evidence="14">
    <location>
        <begin position="628"/>
        <end position="648"/>
    </location>
</feature>
<dbReference type="Gene3D" id="3.40.50.1000">
    <property type="entry name" value="HAD superfamily/HAD-like"/>
    <property type="match status" value="1"/>
</dbReference>
<keyword evidence="11 14" id="KW-1133">Transmembrane helix</keyword>
<dbReference type="PANTHER" id="PTHR45630">
    <property type="entry name" value="CATION-TRANSPORTING ATPASE-RELATED"/>
    <property type="match status" value="1"/>
</dbReference>
<feature type="transmembrane region" description="Helical" evidence="14">
    <location>
        <begin position="589"/>
        <end position="608"/>
    </location>
</feature>
<evidence type="ECO:0000259" key="17">
    <source>
        <dbReference type="Pfam" id="PF00690"/>
    </source>
</evidence>
<comment type="subcellular location">
    <subcellularLocation>
        <location evidence="1">Late endosome membrane</location>
        <topology evidence="1">Multi-pass membrane protein</topology>
    </subcellularLocation>
    <subcellularLocation>
        <location evidence="14">Membrane</location>
        <topology evidence="14">Multi-pass membrane protein</topology>
    </subcellularLocation>
</comment>
<dbReference type="SUPFAM" id="SSF81653">
    <property type="entry name" value="Calcium ATPase, transduction domain A"/>
    <property type="match status" value="1"/>
</dbReference>
<keyword evidence="12 14" id="KW-0472">Membrane</keyword>
<dbReference type="InterPro" id="IPR023298">
    <property type="entry name" value="ATPase_P-typ_TM_dom_sf"/>
</dbReference>
<dbReference type="InterPro" id="IPR018303">
    <property type="entry name" value="ATPase_P-typ_P_site"/>
</dbReference>
<dbReference type="EMBL" id="JBICBT010001115">
    <property type="protein sequence ID" value="KAL3082241.1"/>
    <property type="molecule type" value="Genomic_DNA"/>
</dbReference>
<feature type="transmembrane region" description="Helical" evidence="14">
    <location>
        <begin position="1239"/>
        <end position="1260"/>
    </location>
</feature>
<comment type="similarity">
    <text evidence="2 14">Belongs to the cation transport ATPase (P-type) (TC 3.A.3) family. Type V subfamily.</text>
</comment>
<dbReference type="FunFam" id="3.40.50.1000:FF:000068">
    <property type="entry name" value="Cation-transporting ATPase"/>
    <property type="match status" value="1"/>
</dbReference>
<evidence type="ECO:0000256" key="2">
    <source>
        <dbReference type="ARBA" id="ARBA00006000"/>
    </source>
</evidence>
<feature type="transmembrane region" description="Helical" evidence="14">
    <location>
        <begin position="1123"/>
        <end position="1143"/>
    </location>
</feature>
<keyword evidence="5 14" id="KW-0479">Metal-binding</keyword>
<dbReference type="FunFam" id="3.40.1110.10:FF:000026">
    <property type="entry name" value="Cation-transporting ATPase"/>
    <property type="match status" value="1"/>
</dbReference>
<evidence type="ECO:0000256" key="14">
    <source>
        <dbReference type="RuleBase" id="RU362082"/>
    </source>
</evidence>
<evidence type="ECO:0000256" key="4">
    <source>
        <dbReference type="ARBA" id="ARBA00022692"/>
    </source>
</evidence>
<keyword evidence="20" id="KW-1185">Reference proteome</keyword>
<evidence type="ECO:0000259" key="16">
    <source>
        <dbReference type="Pfam" id="PF00122"/>
    </source>
</evidence>
<dbReference type="SUPFAM" id="SSF81660">
    <property type="entry name" value="Metal cation-transporting ATPase, ATP-binding domain N"/>
    <property type="match status" value="1"/>
</dbReference>
<dbReference type="Pfam" id="PF12409">
    <property type="entry name" value="P5-ATPase"/>
    <property type="match status" value="1"/>
</dbReference>
<dbReference type="InterPro" id="IPR059000">
    <property type="entry name" value="ATPase_P-type_domA"/>
</dbReference>
<dbReference type="InterPro" id="IPR008250">
    <property type="entry name" value="ATPase_P-typ_transduc_dom_A_sf"/>
</dbReference>
<dbReference type="GO" id="GO:0019829">
    <property type="term" value="F:ATPase-coupled monoatomic cation transmembrane transporter activity"/>
    <property type="evidence" value="ECO:0007669"/>
    <property type="project" value="UniProtKB-UniRule"/>
</dbReference>
<feature type="transmembrane region" description="Helical" evidence="14">
    <location>
        <begin position="1311"/>
        <end position="1336"/>
    </location>
</feature>
<dbReference type="InterPro" id="IPR047821">
    <property type="entry name" value="P5B-type_ATPase"/>
</dbReference>
<dbReference type="PROSITE" id="PS00154">
    <property type="entry name" value="ATPASE_E1_E2"/>
    <property type="match status" value="1"/>
</dbReference>
<accession>A0ABD2IXL0</accession>
<evidence type="ECO:0000313" key="20">
    <source>
        <dbReference type="Proteomes" id="UP001620626"/>
    </source>
</evidence>
<dbReference type="InterPro" id="IPR006544">
    <property type="entry name" value="P-type_TPase_V"/>
</dbReference>
<dbReference type="InterPro" id="IPR036412">
    <property type="entry name" value="HAD-like_sf"/>
</dbReference>
<dbReference type="Gene3D" id="1.20.1110.10">
    <property type="entry name" value="Calcium-transporting ATPase, transmembrane domain"/>
    <property type="match status" value="1"/>
</dbReference>
<dbReference type="Pfam" id="PF13246">
    <property type="entry name" value="Cation_ATPase"/>
    <property type="match status" value="1"/>
</dbReference>
<keyword evidence="4 14" id="KW-0812">Transmembrane</keyword>
<evidence type="ECO:0000256" key="12">
    <source>
        <dbReference type="ARBA" id="ARBA00023136"/>
    </source>
</evidence>
<evidence type="ECO:0000256" key="8">
    <source>
        <dbReference type="ARBA" id="ARBA00022840"/>
    </source>
</evidence>
<evidence type="ECO:0000256" key="3">
    <source>
        <dbReference type="ARBA" id="ARBA00022553"/>
    </source>
</evidence>
<dbReference type="SUPFAM" id="SSF56784">
    <property type="entry name" value="HAD-like"/>
    <property type="match status" value="1"/>
</dbReference>
<feature type="compositionally biased region" description="Low complexity" evidence="15">
    <location>
        <begin position="43"/>
        <end position="57"/>
    </location>
</feature>
<keyword evidence="8 14" id="KW-0067">ATP-binding</keyword>
<dbReference type="Gene3D" id="3.40.1110.10">
    <property type="entry name" value="Calcium-transporting ATPase, cytoplasmic domain N"/>
    <property type="match status" value="1"/>
</dbReference>
<feature type="transmembrane region" description="Helical" evidence="14">
    <location>
        <begin position="416"/>
        <end position="436"/>
    </location>
</feature>
<dbReference type="SFLD" id="SFLDG00002">
    <property type="entry name" value="C1.7:_P-type_atpase_like"/>
    <property type="match status" value="1"/>
</dbReference>
<evidence type="ECO:0000256" key="6">
    <source>
        <dbReference type="ARBA" id="ARBA00022741"/>
    </source>
</evidence>
<comment type="catalytic activity">
    <reaction evidence="13 14">
        <text>ATP + H2O = ADP + phosphate + H(+)</text>
        <dbReference type="Rhea" id="RHEA:13065"/>
        <dbReference type="ChEBI" id="CHEBI:15377"/>
        <dbReference type="ChEBI" id="CHEBI:15378"/>
        <dbReference type="ChEBI" id="CHEBI:30616"/>
        <dbReference type="ChEBI" id="CHEBI:43474"/>
        <dbReference type="ChEBI" id="CHEBI:456216"/>
    </reaction>
</comment>
<keyword evidence="7" id="KW-0967">Endosome</keyword>
<evidence type="ECO:0000256" key="15">
    <source>
        <dbReference type="SAM" id="MobiDB-lite"/>
    </source>
</evidence>
<dbReference type="Proteomes" id="UP001620626">
    <property type="component" value="Unassembled WGS sequence"/>
</dbReference>
<evidence type="ECO:0000256" key="9">
    <source>
        <dbReference type="ARBA" id="ARBA00022842"/>
    </source>
</evidence>
<evidence type="ECO:0000256" key="11">
    <source>
        <dbReference type="ARBA" id="ARBA00022989"/>
    </source>
</evidence>
<evidence type="ECO:0000256" key="1">
    <source>
        <dbReference type="ARBA" id="ARBA00004107"/>
    </source>
</evidence>
<dbReference type="InterPro" id="IPR001757">
    <property type="entry name" value="P_typ_ATPase"/>
</dbReference>
<name>A0ABD2IXL0_9BILA</name>
<keyword evidence="3" id="KW-0597">Phosphoprotein</keyword>
<reference evidence="19 20" key="1">
    <citation type="submission" date="2024-10" db="EMBL/GenBank/DDBJ databases">
        <authorList>
            <person name="Kim D."/>
        </authorList>
    </citation>
    <scope>NUCLEOTIDE SEQUENCE [LARGE SCALE GENOMIC DNA]</scope>
    <source>
        <strain evidence="19">BH-2024</strain>
    </source>
</reference>
<evidence type="ECO:0000256" key="5">
    <source>
        <dbReference type="ARBA" id="ARBA00022723"/>
    </source>
</evidence>
<dbReference type="SUPFAM" id="SSF81665">
    <property type="entry name" value="Calcium ATPase, transmembrane domain M"/>
    <property type="match status" value="1"/>
</dbReference>
<gene>
    <name evidence="19" type="ORF">niasHT_036725</name>
</gene>
<feature type="transmembrane region" description="Helical" evidence="14">
    <location>
        <begin position="1155"/>
        <end position="1174"/>
    </location>
</feature>
<dbReference type="Pfam" id="PF00122">
    <property type="entry name" value="E1-E2_ATPase"/>
    <property type="match status" value="1"/>
</dbReference>
<dbReference type="InterPro" id="IPR047819">
    <property type="entry name" value="P5A-ATPase_N"/>
</dbReference>
<comment type="caution">
    <text evidence="19">The sequence shown here is derived from an EMBL/GenBank/DDBJ whole genome shotgun (WGS) entry which is preliminary data.</text>
</comment>
<dbReference type="Pfam" id="PF00690">
    <property type="entry name" value="Cation_ATPase_N"/>
    <property type="match status" value="1"/>
</dbReference>
<dbReference type="SFLD" id="SFLDF00027">
    <property type="entry name" value="p-type_atpase"/>
    <property type="match status" value="1"/>
</dbReference>
<feature type="domain" description="P5B-type ATPase N-terminal" evidence="18">
    <location>
        <begin position="220"/>
        <end position="332"/>
    </location>
</feature>
<feature type="transmembrane region" description="Helical" evidence="14">
    <location>
        <begin position="1186"/>
        <end position="1212"/>
    </location>
</feature>
<dbReference type="InterPro" id="IPR023299">
    <property type="entry name" value="ATPase_P-typ_cyto_dom_N"/>
</dbReference>
<dbReference type="Gene3D" id="2.70.150.10">
    <property type="entry name" value="Calcium-transporting ATPase, cytoplasmic transduction domain A"/>
    <property type="match status" value="1"/>
</dbReference>
<dbReference type="GO" id="GO:0031902">
    <property type="term" value="C:late endosome membrane"/>
    <property type="evidence" value="ECO:0007669"/>
    <property type="project" value="UniProtKB-SubCell"/>
</dbReference>
<dbReference type="SFLD" id="SFLDS00003">
    <property type="entry name" value="Haloacid_Dehalogenase"/>
    <property type="match status" value="1"/>
</dbReference>
<evidence type="ECO:0000256" key="10">
    <source>
        <dbReference type="ARBA" id="ARBA00022967"/>
    </source>
</evidence>
<evidence type="ECO:0000256" key="7">
    <source>
        <dbReference type="ARBA" id="ARBA00022753"/>
    </source>
</evidence>
<dbReference type="NCBIfam" id="TIGR01494">
    <property type="entry name" value="ATPase_P-type"/>
    <property type="match status" value="3"/>
</dbReference>
<dbReference type="GO" id="GO:0005524">
    <property type="term" value="F:ATP binding"/>
    <property type="evidence" value="ECO:0007669"/>
    <property type="project" value="UniProtKB-UniRule"/>
</dbReference>
<protein>
    <recommendedName>
        <fullName evidence="14">Cation-transporting ATPase</fullName>
        <ecNumber evidence="14">7.2.2.-</ecNumber>
    </recommendedName>
</protein>
<dbReference type="EC" id="7.2.2.-" evidence="14"/>